<accession>A0A382WU40</accession>
<sequence>MQLALQASCFGLQVVDVHRFSSDLVISQATGRGYPDQLSLLPPRRLCLTVPSYCVEIVGNRLCSVYLYPSKALPYCFQ</sequence>
<protein>
    <submittedName>
        <fullName evidence="1">Uncharacterized protein</fullName>
    </submittedName>
</protein>
<organism evidence="1">
    <name type="scientific">marine metagenome</name>
    <dbReference type="NCBI Taxonomy" id="408172"/>
    <lineage>
        <taxon>unclassified sequences</taxon>
        <taxon>metagenomes</taxon>
        <taxon>ecological metagenomes</taxon>
    </lineage>
</organism>
<evidence type="ECO:0000313" key="1">
    <source>
        <dbReference type="EMBL" id="SVD62322.1"/>
    </source>
</evidence>
<gene>
    <name evidence="1" type="ORF">METZ01_LOCUS415176</name>
</gene>
<proteinExistence type="predicted"/>
<name>A0A382WU40_9ZZZZ</name>
<reference evidence="1" key="1">
    <citation type="submission" date="2018-05" db="EMBL/GenBank/DDBJ databases">
        <authorList>
            <person name="Lanie J.A."/>
            <person name="Ng W.-L."/>
            <person name="Kazmierczak K.M."/>
            <person name="Andrzejewski T.M."/>
            <person name="Davidsen T.M."/>
            <person name="Wayne K.J."/>
            <person name="Tettelin H."/>
            <person name="Glass J.I."/>
            <person name="Rusch D."/>
            <person name="Podicherti R."/>
            <person name="Tsui H.-C.T."/>
            <person name="Winkler M.E."/>
        </authorList>
    </citation>
    <scope>NUCLEOTIDE SEQUENCE</scope>
</reference>
<dbReference type="EMBL" id="UINC01162524">
    <property type="protein sequence ID" value="SVD62322.1"/>
    <property type="molecule type" value="Genomic_DNA"/>
</dbReference>
<dbReference type="AlphaFoldDB" id="A0A382WU40"/>